<dbReference type="HAMAP" id="MF_00406">
    <property type="entry name" value="FabZ"/>
    <property type="match status" value="1"/>
</dbReference>
<keyword evidence="3 9" id="KW-0963">Cytoplasm</keyword>
<comment type="subcellular location">
    <subcellularLocation>
        <location evidence="1 9">Cytoplasm</location>
    </subcellularLocation>
</comment>
<keyword evidence="6 9" id="KW-0443">Lipid metabolism</keyword>
<dbReference type="PANTHER" id="PTHR30272:SF1">
    <property type="entry name" value="3-HYDROXYACYL-[ACYL-CARRIER-PROTEIN] DEHYDRATASE"/>
    <property type="match status" value="1"/>
</dbReference>
<dbReference type="FunFam" id="3.10.129.10:FF:000001">
    <property type="entry name" value="3-hydroxyacyl-[acyl-carrier-protein] dehydratase FabZ"/>
    <property type="match status" value="1"/>
</dbReference>
<dbReference type="GO" id="GO:0006633">
    <property type="term" value="P:fatty acid biosynthetic process"/>
    <property type="evidence" value="ECO:0007669"/>
    <property type="project" value="UniProtKB-UniRule"/>
</dbReference>
<evidence type="ECO:0000256" key="5">
    <source>
        <dbReference type="ARBA" id="ARBA00022556"/>
    </source>
</evidence>
<reference evidence="10" key="1">
    <citation type="submission" date="2024-06" db="EMBL/GenBank/DDBJ databases">
        <title>Mesorhizobium karijinii sp. nov., a symbiont of the iconic Swainsona formosa from arid Australia.</title>
        <authorList>
            <person name="Hill Y.J."/>
            <person name="Watkin E.L.J."/>
            <person name="O'Hara G.W."/>
            <person name="Terpolilli J."/>
            <person name="Tye M.L."/>
            <person name="Kohlmeier M.G."/>
        </authorList>
    </citation>
    <scope>NUCLEOTIDE SEQUENCE</scope>
    <source>
        <strain evidence="10">WSM2240</strain>
    </source>
</reference>
<evidence type="ECO:0000256" key="4">
    <source>
        <dbReference type="ARBA" id="ARBA00022516"/>
    </source>
</evidence>
<protein>
    <recommendedName>
        <fullName evidence="9">3-hydroxyacyl-[acyl-carrier-protein] dehydratase FabZ</fullName>
        <ecNumber evidence="9">4.2.1.59</ecNumber>
    </recommendedName>
    <alternativeName>
        <fullName evidence="9">(3R)-hydroxymyristoyl-[acyl-carrier-protein] dehydratase</fullName>
        <shortName evidence="9">(3R)-hydroxymyristoyl-ACP dehydrase</shortName>
    </alternativeName>
    <alternativeName>
        <fullName evidence="9">Beta-hydroxyacyl-ACP dehydratase</fullName>
    </alternativeName>
</protein>
<evidence type="ECO:0000256" key="8">
    <source>
        <dbReference type="ARBA" id="ARBA00025049"/>
    </source>
</evidence>
<keyword evidence="7 9" id="KW-0456">Lyase</keyword>
<accession>A0AAU8CVG3</accession>
<dbReference type="EMBL" id="CP159253">
    <property type="protein sequence ID" value="XCG50972.1"/>
    <property type="molecule type" value="Genomic_DNA"/>
</dbReference>
<dbReference type="AlphaFoldDB" id="A0AAU8CVG3"/>
<evidence type="ECO:0000256" key="1">
    <source>
        <dbReference type="ARBA" id="ARBA00004496"/>
    </source>
</evidence>
<dbReference type="GO" id="GO:0019171">
    <property type="term" value="F:(3R)-hydroxyacyl-[acyl-carrier-protein] dehydratase activity"/>
    <property type="evidence" value="ECO:0007669"/>
    <property type="project" value="UniProtKB-EC"/>
</dbReference>
<evidence type="ECO:0000256" key="7">
    <source>
        <dbReference type="ARBA" id="ARBA00023239"/>
    </source>
</evidence>
<dbReference type="InterPro" id="IPR013114">
    <property type="entry name" value="FabA_FabZ"/>
</dbReference>
<keyword evidence="5 9" id="KW-0441">Lipid A biosynthesis</keyword>
<evidence type="ECO:0000256" key="9">
    <source>
        <dbReference type="HAMAP-Rule" id="MF_00406"/>
    </source>
</evidence>
<name>A0AAU8CVG3_9HYPH</name>
<sequence>MADTPPATLDIVDILGLMKLLPHRYPFLLVDKIIEIDEDNSAIGIKNVTINEPHFQGHFPEQPVMPGVLIVEAMAQTAGAICIRSQKTDKPSLVYFMTIDNAKFRRPVVPGDRLEIHVKKLKKRGNIWRFACEAMVDGAKAAEAEISAMMSPPTA</sequence>
<evidence type="ECO:0000313" key="10">
    <source>
        <dbReference type="EMBL" id="XCG50972.1"/>
    </source>
</evidence>
<dbReference type="Pfam" id="PF07977">
    <property type="entry name" value="FabA"/>
    <property type="match status" value="1"/>
</dbReference>
<proteinExistence type="inferred from homology"/>
<dbReference type="GO" id="GO:0005737">
    <property type="term" value="C:cytoplasm"/>
    <property type="evidence" value="ECO:0007669"/>
    <property type="project" value="UniProtKB-SubCell"/>
</dbReference>
<dbReference type="GO" id="GO:0009245">
    <property type="term" value="P:lipid A biosynthetic process"/>
    <property type="evidence" value="ECO:0007669"/>
    <property type="project" value="UniProtKB-UniRule"/>
</dbReference>
<dbReference type="RefSeq" id="WP_353641517.1">
    <property type="nucleotide sequence ID" value="NZ_CP159253.1"/>
</dbReference>
<dbReference type="NCBIfam" id="TIGR01750">
    <property type="entry name" value="fabZ"/>
    <property type="match status" value="1"/>
</dbReference>
<dbReference type="CDD" id="cd01288">
    <property type="entry name" value="FabZ"/>
    <property type="match status" value="1"/>
</dbReference>
<dbReference type="InterPro" id="IPR010084">
    <property type="entry name" value="FabZ"/>
</dbReference>
<comment type="catalytic activity">
    <reaction evidence="9">
        <text>a (3R)-hydroxyacyl-[ACP] = a (2E)-enoyl-[ACP] + H2O</text>
        <dbReference type="Rhea" id="RHEA:13097"/>
        <dbReference type="Rhea" id="RHEA-COMP:9925"/>
        <dbReference type="Rhea" id="RHEA-COMP:9945"/>
        <dbReference type="ChEBI" id="CHEBI:15377"/>
        <dbReference type="ChEBI" id="CHEBI:78784"/>
        <dbReference type="ChEBI" id="CHEBI:78827"/>
        <dbReference type="EC" id="4.2.1.59"/>
    </reaction>
</comment>
<dbReference type="InterPro" id="IPR029069">
    <property type="entry name" value="HotDog_dom_sf"/>
</dbReference>
<feature type="active site" evidence="9">
    <location>
        <position position="58"/>
    </location>
</feature>
<comment type="function">
    <text evidence="8 9">Involved in unsaturated fatty acids biosynthesis. Catalyzes the dehydration of short chain beta-hydroxyacyl-ACPs and long chain saturated and unsaturated beta-hydroxyacyl-ACPs.</text>
</comment>
<dbReference type="EC" id="4.2.1.59" evidence="9"/>
<dbReference type="GO" id="GO:0016020">
    <property type="term" value="C:membrane"/>
    <property type="evidence" value="ECO:0007669"/>
    <property type="project" value="GOC"/>
</dbReference>
<evidence type="ECO:0000256" key="3">
    <source>
        <dbReference type="ARBA" id="ARBA00022490"/>
    </source>
</evidence>
<comment type="similarity">
    <text evidence="2 9">Belongs to the thioester dehydratase family. FabZ subfamily.</text>
</comment>
<gene>
    <name evidence="9 10" type="primary">fabZ</name>
    <name evidence="10" type="ORF">ABVK50_11040</name>
</gene>
<dbReference type="SUPFAM" id="SSF54637">
    <property type="entry name" value="Thioesterase/thiol ester dehydrase-isomerase"/>
    <property type="match status" value="1"/>
</dbReference>
<dbReference type="PANTHER" id="PTHR30272">
    <property type="entry name" value="3-HYDROXYACYL-[ACYL-CARRIER-PROTEIN] DEHYDRATASE"/>
    <property type="match status" value="1"/>
</dbReference>
<organism evidence="10">
    <name type="scientific">Mesorhizobium sp. WSM2240</name>
    <dbReference type="NCBI Taxonomy" id="3228851"/>
    <lineage>
        <taxon>Bacteria</taxon>
        <taxon>Pseudomonadati</taxon>
        <taxon>Pseudomonadota</taxon>
        <taxon>Alphaproteobacteria</taxon>
        <taxon>Hyphomicrobiales</taxon>
        <taxon>Phyllobacteriaceae</taxon>
        <taxon>Mesorhizobium</taxon>
    </lineage>
</organism>
<keyword evidence="4 9" id="KW-0444">Lipid biosynthesis</keyword>
<evidence type="ECO:0000256" key="2">
    <source>
        <dbReference type="ARBA" id="ARBA00009174"/>
    </source>
</evidence>
<evidence type="ECO:0000256" key="6">
    <source>
        <dbReference type="ARBA" id="ARBA00023098"/>
    </source>
</evidence>
<dbReference type="NCBIfam" id="NF000582">
    <property type="entry name" value="PRK00006.1"/>
    <property type="match status" value="1"/>
</dbReference>
<dbReference type="Gene3D" id="3.10.129.10">
    <property type="entry name" value="Hotdog Thioesterase"/>
    <property type="match status" value="1"/>
</dbReference>